<evidence type="ECO:0000256" key="2">
    <source>
        <dbReference type="ARBA" id="ARBA00022801"/>
    </source>
</evidence>
<dbReference type="GO" id="GO:0046872">
    <property type="term" value="F:metal ion binding"/>
    <property type="evidence" value="ECO:0007669"/>
    <property type="project" value="UniProtKB-KW"/>
</dbReference>
<dbReference type="SUPFAM" id="SSF53649">
    <property type="entry name" value="Alkaline phosphatase-like"/>
    <property type="match status" value="1"/>
</dbReference>
<dbReference type="AlphaFoldDB" id="A0A7X0VWH7"/>
<proteinExistence type="predicted"/>
<dbReference type="EMBL" id="JACJVO010000020">
    <property type="protein sequence ID" value="MBB6732412.1"/>
    <property type="molecule type" value="Genomic_DNA"/>
</dbReference>
<dbReference type="InterPro" id="IPR000917">
    <property type="entry name" value="Sulfatase_N"/>
</dbReference>
<dbReference type="PANTHER" id="PTHR45953">
    <property type="entry name" value="IDURONATE 2-SULFATASE"/>
    <property type="match status" value="1"/>
</dbReference>
<dbReference type="RefSeq" id="WP_185130084.1">
    <property type="nucleotide sequence ID" value="NZ_JACJVO010000020.1"/>
</dbReference>
<dbReference type="GO" id="GO:0008484">
    <property type="term" value="F:sulfuric ester hydrolase activity"/>
    <property type="evidence" value="ECO:0007669"/>
    <property type="project" value="TreeGrafter"/>
</dbReference>
<keyword evidence="2" id="KW-0378">Hydrolase</keyword>
<organism evidence="4 5">
    <name type="scientific">Cohnella zeiphila</name>
    <dbReference type="NCBI Taxonomy" id="2761120"/>
    <lineage>
        <taxon>Bacteria</taxon>
        <taxon>Bacillati</taxon>
        <taxon>Bacillota</taxon>
        <taxon>Bacilli</taxon>
        <taxon>Bacillales</taxon>
        <taxon>Paenibacillaceae</taxon>
        <taxon>Cohnella</taxon>
    </lineage>
</organism>
<accession>A0A7X0VWH7</accession>
<protein>
    <submittedName>
        <fullName evidence="4">Sulfatase</fullName>
    </submittedName>
</protein>
<evidence type="ECO:0000259" key="3">
    <source>
        <dbReference type="Pfam" id="PF00884"/>
    </source>
</evidence>
<keyword evidence="5" id="KW-1185">Reference proteome</keyword>
<dbReference type="Proteomes" id="UP000564644">
    <property type="component" value="Unassembled WGS sequence"/>
</dbReference>
<sequence>MKAILLMFDSLNRHMLPPYGCDWVHAPNFARLAERSVTFDNNWVGSMPCMPARRDLHTGRYNFLHRSWGPLEPFDDSLPAVLRQAGVYSHLTSDHYHYWEPGGATYHSQYNTWDFVRGQEGDPWKGEVGEPDIPEHVGSFDGFRGALFRQDWINRKHMATEELHPQRETFTRGIEFMRANAGEDRWLLQLEAFDPHEPFFSPEAYKELYPHEYKGRHFDWPPYAPVRETREEAEHCKYEYAALLSMCDASLGRVLDTMDELDLWKDTMLIVTTDHGFLLGEHDWWAKNVMPFYNEIARTPLFQWDPRNRRRGERCGRLTQFIDLAPTLLEFFGVETPADMRGIPLRTAVEAEEPAREAVLFGIHGAHVNCTDGRYVYMRAPVRADNTPLFDYTLMPARMASLFKPEELRQLELAEPFPFTKGVRTLKIPAAPAAHNPAHRFGTLLFDLAADPGQLQPLQDEAAEARMLGLMTDLMHLHDSPPEQFERLGMRIEAKV</sequence>
<dbReference type="GO" id="GO:0005737">
    <property type="term" value="C:cytoplasm"/>
    <property type="evidence" value="ECO:0007669"/>
    <property type="project" value="TreeGrafter"/>
</dbReference>
<name>A0A7X0VWH7_9BACL</name>
<feature type="domain" description="Sulfatase N-terminal" evidence="3">
    <location>
        <begin position="4"/>
        <end position="334"/>
    </location>
</feature>
<dbReference type="CDD" id="cd16148">
    <property type="entry name" value="sulfatase_like"/>
    <property type="match status" value="1"/>
</dbReference>
<reference evidence="4 5" key="1">
    <citation type="submission" date="2020-08" db="EMBL/GenBank/DDBJ databases">
        <title>Cohnella phylogeny.</title>
        <authorList>
            <person name="Dunlap C."/>
        </authorList>
    </citation>
    <scope>NUCLEOTIDE SEQUENCE [LARGE SCALE GENOMIC DNA]</scope>
    <source>
        <strain evidence="4 5">CBP 2801</strain>
    </source>
</reference>
<dbReference type="Pfam" id="PF00884">
    <property type="entry name" value="Sulfatase"/>
    <property type="match status" value="1"/>
</dbReference>
<comment type="caution">
    <text evidence="4">The sequence shown here is derived from an EMBL/GenBank/DDBJ whole genome shotgun (WGS) entry which is preliminary data.</text>
</comment>
<evidence type="ECO:0000313" key="4">
    <source>
        <dbReference type="EMBL" id="MBB6732412.1"/>
    </source>
</evidence>
<dbReference type="Gene3D" id="3.40.720.10">
    <property type="entry name" value="Alkaline Phosphatase, subunit A"/>
    <property type="match status" value="1"/>
</dbReference>
<dbReference type="InterPro" id="IPR017850">
    <property type="entry name" value="Alkaline_phosphatase_core_sf"/>
</dbReference>
<evidence type="ECO:0000256" key="1">
    <source>
        <dbReference type="ARBA" id="ARBA00022723"/>
    </source>
</evidence>
<keyword evidence="1" id="KW-0479">Metal-binding</keyword>
<dbReference type="PANTHER" id="PTHR45953:SF1">
    <property type="entry name" value="IDURONATE 2-SULFATASE"/>
    <property type="match status" value="1"/>
</dbReference>
<evidence type="ECO:0000313" key="5">
    <source>
        <dbReference type="Proteomes" id="UP000564644"/>
    </source>
</evidence>
<gene>
    <name evidence="4" type="ORF">H7C18_15940</name>
</gene>